<gene>
    <name evidence="3" type="primary">Sn1</name>
</gene>
<feature type="compositionally biased region" description="Basic and acidic residues" evidence="1">
    <location>
        <begin position="242"/>
        <end position="251"/>
    </location>
</feature>
<name>A0A455LAM3_CYDPO</name>
<sequence>MASVRILIVAAVLVGCANAKFVWEPDTNDDFPAFKPFKMQMPVPPTPPQLPFPPFPSFQNFAPFQPIRPIQPYAPNAFNFPMPHIISADEIKNAKPGPNGVYNGVMVSSSSNSYVDKDGKVVKKGGTSVLTNQDGKVQEWKQGNAPPDLNKPIQMPKFEPITFDPIEPIVFEPIEFDPIEPIKIDDIKNHKPGKGEKYSGYSVSASKSTKTVNGKVVEDKAASSVLTNDNGKVDQQHAGYNKGEKEPRRNK</sequence>
<dbReference type="AlphaFoldDB" id="A0A455LAM3"/>
<evidence type="ECO:0000256" key="1">
    <source>
        <dbReference type="SAM" id="MobiDB-lite"/>
    </source>
</evidence>
<keyword evidence="2" id="KW-0732">Signal</keyword>
<dbReference type="EMBL" id="MG649319">
    <property type="protein sequence ID" value="AXY94644.1"/>
    <property type="molecule type" value="mRNA"/>
</dbReference>
<feature type="region of interest" description="Disordered" evidence="1">
    <location>
        <begin position="185"/>
        <end position="251"/>
    </location>
</feature>
<accession>A0A455LAM3</accession>
<feature type="compositionally biased region" description="Polar residues" evidence="1">
    <location>
        <begin position="201"/>
        <end position="212"/>
    </location>
</feature>
<reference evidence="3" key="1">
    <citation type="submission" date="2017-12" db="EMBL/GenBank/DDBJ databases">
        <title>Several types of seroins are common silk components.</title>
        <authorList>
            <person name="Zurovec M."/>
            <person name="Kucerova L."/>
            <person name="Kludkiewicz B."/>
            <person name="Strnad H."/>
            <person name="Sehnal F."/>
        </authorList>
    </citation>
    <scope>NUCLEOTIDE SEQUENCE</scope>
    <source>
        <tissue evidence="3">Larval silk glands</tissue>
    </source>
</reference>
<evidence type="ECO:0000313" key="3">
    <source>
        <dbReference type="EMBL" id="AXY94644.1"/>
    </source>
</evidence>
<feature type="signal peptide" evidence="2">
    <location>
        <begin position="1"/>
        <end position="19"/>
    </location>
</feature>
<feature type="compositionally biased region" description="Basic and acidic residues" evidence="1">
    <location>
        <begin position="185"/>
        <end position="197"/>
    </location>
</feature>
<evidence type="ECO:0000256" key="2">
    <source>
        <dbReference type="SAM" id="SignalP"/>
    </source>
</evidence>
<feature type="chain" id="PRO_5019748806" evidence="2">
    <location>
        <begin position="20"/>
        <end position="251"/>
    </location>
</feature>
<protein>
    <submittedName>
        <fullName evidence="3">Seroin transcript 1C</fullName>
    </submittedName>
</protein>
<dbReference type="PROSITE" id="PS51257">
    <property type="entry name" value="PROKAR_LIPOPROTEIN"/>
    <property type="match status" value="1"/>
</dbReference>
<organism evidence="3">
    <name type="scientific">Cydia pomonella</name>
    <name type="common">Codling moth</name>
    <dbReference type="NCBI Taxonomy" id="82600"/>
    <lineage>
        <taxon>Eukaryota</taxon>
        <taxon>Metazoa</taxon>
        <taxon>Ecdysozoa</taxon>
        <taxon>Arthropoda</taxon>
        <taxon>Hexapoda</taxon>
        <taxon>Insecta</taxon>
        <taxon>Pterygota</taxon>
        <taxon>Neoptera</taxon>
        <taxon>Endopterygota</taxon>
        <taxon>Lepidoptera</taxon>
        <taxon>Glossata</taxon>
        <taxon>Ditrysia</taxon>
        <taxon>Tortricoidea</taxon>
        <taxon>Tortricidae</taxon>
        <taxon>Olethreutinae</taxon>
        <taxon>Grapholitini</taxon>
        <taxon>Cydia</taxon>
    </lineage>
</organism>
<proteinExistence type="evidence at transcript level"/>